<sequence length="99" mass="11469">MESQDPSMTLINDEEMIEITGAQYSSRQCQILKDHGIAFVQRLDGRPRTTWYNFNHPLNTRHPQLEPQDKSLTEPNWAALDEMMVAPPRKKTGFKGNIR</sequence>
<dbReference type="EMBL" id="CP157947">
    <property type="protein sequence ID" value="XBS69897.1"/>
    <property type="molecule type" value="Genomic_DNA"/>
</dbReference>
<dbReference type="AlphaFoldDB" id="A0AAU7QB39"/>
<reference evidence="2" key="1">
    <citation type="submission" date="2024-06" db="EMBL/GenBank/DDBJ databases">
        <authorList>
            <person name="Coelho C."/>
            <person name="Bento M."/>
            <person name="Garcia E."/>
            <person name="Camelo A."/>
            <person name="Brandao I."/>
            <person name="Espirito Santo C."/>
            <person name="Trovao J."/>
            <person name="Verissimo A."/>
            <person name="Costa J."/>
            <person name="Tiago I."/>
        </authorList>
    </citation>
    <scope>NUCLEOTIDE SEQUENCE</scope>
    <source>
        <strain evidence="2">KWT182</strain>
    </source>
</reference>
<gene>
    <name evidence="2" type="ORF">ABK905_00465</name>
</gene>
<feature type="domain" description="DUF4224" evidence="1">
    <location>
        <begin position="12"/>
        <end position="53"/>
    </location>
</feature>
<proteinExistence type="predicted"/>
<organism evidence="2">
    <name type="scientific">Acerihabitans sp. KWT182</name>
    <dbReference type="NCBI Taxonomy" id="3157919"/>
    <lineage>
        <taxon>Bacteria</taxon>
        <taxon>Pseudomonadati</taxon>
        <taxon>Pseudomonadota</taxon>
        <taxon>Gammaproteobacteria</taxon>
        <taxon>Enterobacterales</taxon>
        <taxon>Pectobacteriaceae</taxon>
        <taxon>Acerihabitans</taxon>
    </lineage>
</organism>
<accession>A0AAU7QB39</accession>
<evidence type="ECO:0000259" key="1">
    <source>
        <dbReference type="Pfam" id="PF13986"/>
    </source>
</evidence>
<protein>
    <submittedName>
        <fullName evidence="2">DUF4224 domain-containing protein</fullName>
    </submittedName>
</protein>
<dbReference type="Pfam" id="PF13986">
    <property type="entry name" value="DUF4224"/>
    <property type="match status" value="1"/>
</dbReference>
<evidence type="ECO:0000313" key="2">
    <source>
        <dbReference type="EMBL" id="XBS69897.1"/>
    </source>
</evidence>
<name>A0AAU7QB39_9GAMM</name>
<dbReference type="InterPro" id="IPR025319">
    <property type="entry name" value="DUF4224"/>
</dbReference>